<dbReference type="CDD" id="cd06561">
    <property type="entry name" value="AlkD_like"/>
    <property type="match status" value="1"/>
</dbReference>
<dbReference type="Gene3D" id="1.25.10.90">
    <property type="match status" value="1"/>
</dbReference>
<evidence type="ECO:0000313" key="2">
    <source>
        <dbReference type="Proteomes" id="UP000183918"/>
    </source>
</evidence>
<protein>
    <submittedName>
        <fullName evidence="1">3-methyladenine DNA glycosylase AlkD</fullName>
    </submittedName>
</protein>
<dbReference type="PANTHER" id="PTHR34070">
    <property type="entry name" value="ARMADILLO-TYPE FOLD"/>
    <property type="match status" value="1"/>
</dbReference>
<reference evidence="1 2" key="1">
    <citation type="submission" date="2016-10" db="EMBL/GenBank/DDBJ databases">
        <authorList>
            <person name="de Groot N.N."/>
        </authorList>
    </citation>
    <scope>NUCLEOTIDE SEQUENCE [LARGE SCALE GENOMIC DNA]</scope>
    <source>
        <strain evidence="1 2">DSM 14045</strain>
    </source>
</reference>
<organism evidence="1 2">
    <name type="scientific">Lachnobacterium bovis DSM 14045</name>
    <dbReference type="NCBI Taxonomy" id="1122142"/>
    <lineage>
        <taxon>Bacteria</taxon>
        <taxon>Bacillati</taxon>
        <taxon>Bacillota</taxon>
        <taxon>Clostridia</taxon>
        <taxon>Lachnospirales</taxon>
        <taxon>Lachnospiraceae</taxon>
        <taxon>Lachnobacterium</taxon>
    </lineage>
</organism>
<dbReference type="InterPro" id="IPR016024">
    <property type="entry name" value="ARM-type_fold"/>
</dbReference>
<dbReference type="Proteomes" id="UP000183918">
    <property type="component" value="Unassembled WGS sequence"/>
</dbReference>
<dbReference type="STRING" id="1122142.SAMN02910414_01787"/>
<accession>A0A1H3KPF7</accession>
<proteinExistence type="predicted"/>
<dbReference type="RefSeq" id="WP_074718199.1">
    <property type="nucleotide sequence ID" value="NZ_FNPG01000021.1"/>
</dbReference>
<dbReference type="AlphaFoldDB" id="A0A1H3KPF7"/>
<keyword evidence="2" id="KW-1185">Reference proteome</keyword>
<dbReference type="EMBL" id="FNPG01000021">
    <property type="protein sequence ID" value="SDY54021.1"/>
    <property type="molecule type" value="Genomic_DNA"/>
</dbReference>
<dbReference type="SUPFAM" id="SSF48371">
    <property type="entry name" value="ARM repeat"/>
    <property type="match status" value="1"/>
</dbReference>
<gene>
    <name evidence="1" type="ORF">SAMN02910414_01787</name>
</gene>
<name>A0A1H3KPF7_9FIRM</name>
<dbReference type="OrthoDB" id="9784740at2"/>
<sequence>MNQKKIELEIQEKLFENQDLKYKDFQSKLIPNVQADTIIGVRTPVLRKLAKSISNEKKMSFIECLPHKYYDENQLHAFIISDMKDEEKCFNIIEDFLPYVNNWATCDQMTPKVFKKNKEKLLEHVKVWLNSKKEYTVRFAIKMLMTHFLEDDFRPEYLIWVGKVSRDEYYIKMMQAWYFATALSKQYKNTIYILEGKKLDIWVHNKSIQKAVESRRIPKETKEYLKTLKVKEK</sequence>
<dbReference type="PANTHER" id="PTHR34070:SF1">
    <property type="entry name" value="DNA ALKYLATION REPAIR PROTEIN"/>
    <property type="match status" value="1"/>
</dbReference>
<dbReference type="Pfam" id="PF08713">
    <property type="entry name" value="DNA_alkylation"/>
    <property type="match status" value="1"/>
</dbReference>
<dbReference type="InterPro" id="IPR014825">
    <property type="entry name" value="DNA_alkylation"/>
</dbReference>
<evidence type="ECO:0000313" key="1">
    <source>
        <dbReference type="EMBL" id="SDY54021.1"/>
    </source>
</evidence>